<dbReference type="Gene3D" id="3.60.70.12">
    <property type="entry name" value="L-amino peptidase D-ALA esterase/amidase"/>
    <property type="match status" value="1"/>
</dbReference>
<dbReference type="InterPro" id="IPR005321">
    <property type="entry name" value="Peptidase_S58_DmpA"/>
</dbReference>
<dbReference type="OrthoDB" id="9808347at2"/>
<dbReference type="EMBL" id="BFAG01000010">
    <property type="protein sequence ID" value="GBF06689.1"/>
    <property type="molecule type" value="Genomic_DNA"/>
</dbReference>
<dbReference type="GO" id="GO:0004177">
    <property type="term" value="F:aminopeptidase activity"/>
    <property type="evidence" value="ECO:0007669"/>
    <property type="project" value="TreeGrafter"/>
</dbReference>
<dbReference type="Proteomes" id="UP000236569">
    <property type="component" value="Unassembled WGS sequence"/>
</dbReference>
<proteinExistence type="inferred from homology"/>
<name>A0A2I9CX86_9DEIO</name>
<dbReference type="CDD" id="cd02252">
    <property type="entry name" value="nylC_like"/>
    <property type="match status" value="1"/>
</dbReference>
<evidence type="ECO:0000313" key="4">
    <source>
        <dbReference type="Proteomes" id="UP000236569"/>
    </source>
</evidence>
<comment type="similarity">
    <text evidence="1">Belongs to the peptidase S58 family.</text>
</comment>
<comment type="caution">
    <text evidence="3">The sequence shown here is derived from an EMBL/GenBank/DDBJ whole genome shotgun (WGS) entry which is preliminary data.</text>
</comment>
<organism evidence="3 4">
    <name type="scientific">Deinococcus aerius</name>
    <dbReference type="NCBI Taxonomy" id="200253"/>
    <lineage>
        <taxon>Bacteria</taxon>
        <taxon>Thermotogati</taxon>
        <taxon>Deinococcota</taxon>
        <taxon>Deinococci</taxon>
        <taxon>Deinococcales</taxon>
        <taxon>Deinococcaceae</taxon>
        <taxon>Deinococcus</taxon>
    </lineage>
</organism>
<dbReference type="PANTHER" id="PTHR36512:SF3">
    <property type="entry name" value="BLR5678 PROTEIN"/>
    <property type="match status" value="1"/>
</dbReference>
<dbReference type="RefSeq" id="WP_103130051.1">
    <property type="nucleotide sequence ID" value="NZ_BFAG01000010.1"/>
</dbReference>
<evidence type="ECO:0000256" key="1">
    <source>
        <dbReference type="ARBA" id="ARBA00007068"/>
    </source>
</evidence>
<dbReference type="SUPFAM" id="SSF56266">
    <property type="entry name" value="DmpA/ArgJ-like"/>
    <property type="match status" value="1"/>
</dbReference>
<dbReference type="InterPro" id="IPR016117">
    <property type="entry name" value="ArgJ-like_dom_sf"/>
</dbReference>
<dbReference type="Pfam" id="PF03576">
    <property type="entry name" value="Peptidase_S58"/>
    <property type="match status" value="1"/>
</dbReference>
<gene>
    <name evidence="3" type="ORF">DAERI_100052</name>
</gene>
<feature type="region of interest" description="Disordered" evidence="2">
    <location>
        <begin position="1"/>
        <end position="23"/>
    </location>
</feature>
<keyword evidence="4" id="KW-1185">Reference proteome</keyword>
<accession>A0A2I9CX86</accession>
<evidence type="ECO:0000313" key="3">
    <source>
        <dbReference type="EMBL" id="GBF06689.1"/>
    </source>
</evidence>
<reference evidence="4" key="1">
    <citation type="submission" date="2018-01" db="EMBL/GenBank/DDBJ databases">
        <title>Draft Genome Sequence of the Radioresistant Bacterium Deinococcus aerius TR0125, Isolated from the Higher Atmosphere above Japan.</title>
        <authorList>
            <person name="Satoh K."/>
            <person name="Arai H."/>
            <person name="Sanzen T."/>
            <person name="Kawaguchi Y."/>
            <person name="Hayashi H."/>
            <person name="Yokobori S."/>
            <person name="Yamagishi A."/>
            <person name="Oono Y."/>
            <person name="Narumi I."/>
        </authorList>
    </citation>
    <scope>NUCLEOTIDE SEQUENCE [LARGE SCALE GENOMIC DNA]</scope>
    <source>
        <strain evidence="4">TR0125</strain>
    </source>
</reference>
<dbReference type="PANTHER" id="PTHR36512">
    <property type="entry name" value="D-AMINOPEPTIDASE"/>
    <property type="match status" value="1"/>
</dbReference>
<sequence length="346" mass="35008">MTNFEAAAAGSQRGEVPRPGPLNAITDVTGVRVGHHTDLAQATGTTVVLFDGGAVAGVDVRGAAPGTRETDLLRPENTVTHIHALLLSGGSAYGLDAAGGVMRFLEERGVGFEVGEGRVVPIVPGAVLFDLGRAGDFGGRPDASFGYQAAENARAGPVEQGNVGAGTGAVVGMLKGGVGTASTALEDGSLVGALVVVNAAGQVFSPTTGGLYAHQLELAGEFGGPLPPVDPRLLPPTDPPQPGQNTTLGLVAVNRTLSKAQALKVAQMAQDGLPRSLWPVHTPFDGDVVFAAATGGQPVETPGDLSRLGTVAADTLARAVVHAVLNARTLGRWPAYREVASRPSPP</sequence>
<protein>
    <submittedName>
        <fullName evidence="3">Peptidase S58 DmpA</fullName>
    </submittedName>
</protein>
<dbReference type="AlphaFoldDB" id="A0A2I9CX86"/>
<evidence type="ECO:0000256" key="2">
    <source>
        <dbReference type="SAM" id="MobiDB-lite"/>
    </source>
</evidence>